<keyword evidence="2" id="KW-1185">Reference proteome</keyword>
<organism evidence="1 2">
    <name type="scientific">Zymoseptoria brevis</name>
    <dbReference type="NCBI Taxonomy" id="1047168"/>
    <lineage>
        <taxon>Eukaryota</taxon>
        <taxon>Fungi</taxon>
        <taxon>Dikarya</taxon>
        <taxon>Ascomycota</taxon>
        <taxon>Pezizomycotina</taxon>
        <taxon>Dothideomycetes</taxon>
        <taxon>Dothideomycetidae</taxon>
        <taxon>Mycosphaerellales</taxon>
        <taxon>Mycosphaerellaceae</taxon>
        <taxon>Zymoseptoria</taxon>
    </lineage>
</organism>
<dbReference type="EMBL" id="LAFY01004562">
    <property type="protein sequence ID" value="KJX92902.1"/>
    <property type="molecule type" value="Genomic_DNA"/>
</dbReference>
<sequence length="282" mass="31577">MLITGTPADTNKTFSAQQVALTMDEGLREEDGGGMTLLDLVGPVGATNMHEMEFVLHDFVLMQMRGKNGTDDRPPAPPSELCSDLWGAKNITHLIEQDATNKTLYLAIEHVVGPKGFLFDAGLLAAAKELETKEELWHLMRDELATSIMRHTPPEYEGPMRLKCSGFKAADTPTNWTTHQKLRAALFKPSQRMRELVGVAREHAAEAEQVILTMRGECDEGTGDWEKFTLTLLDCMLFEQTEYDKSPAYEKKIYHALKTAGVRWVPSFMVRGFPELDTCSKL</sequence>
<evidence type="ECO:0000313" key="1">
    <source>
        <dbReference type="EMBL" id="KJX92902.1"/>
    </source>
</evidence>
<name>A0A0F4G797_9PEZI</name>
<evidence type="ECO:0000313" key="2">
    <source>
        <dbReference type="Proteomes" id="UP000033647"/>
    </source>
</evidence>
<gene>
    <name evidence="1" type="ORF">TI39_contig4603g00001</name>
</gene>
<proteinExistence type="predicted"/>
<accession>A0A0F4G797</accession>
<dbReference type="Proteomes" id="UP000033647">
    <property type="component" value="Unassembled WGS sequence"/>
</dbReference>
<reference evidence="1 2" key="1">
    <citation type="submission" date="2015-03" db="EMBL/GenBank/DDBJ databases">
        <title>RNA-seq based gene annotation and comparative genomics of four Zymoseptoria species reveal species-specific pathogenicity related genes and transposable element activity.</title>
        <authorList>
            <person name="Grandaubert J."/>
            <person name="Bhattacharyya A."/>
            <person name="Stukenbrock E.H."/>
        </authorList>
    </citation>
    <scope>NUCLEOTIDE SEQUENCE [LARGE SCALE GENOMIC DNA]</scope>
    <source>
        <strain evidence="1 2">Zb18110</strain>
    </source>
</reference>
<comment type="caution">
    <text evidence="1">The sequence shown here is derived from an EMBL/GenBank/DDBJ whole genome shotgun (WGS) entry which is preliminary data.</text>
</comment>
<dbReference type="AlphaFoldDB" id="A0A0F4G797"/>
<protein>
    <submittedName>
        <fullName evidence="1">Uncharacterized protein</fullName>
    </submittedName>
</protein>